<dbReference type="EMBL" id="CP065592">
    <property type="protein sequence ID" value="QPQ54492.1"/>
    <property type="molecule type" value="Genomic_DNA"/>
</dbReference>
<dbReference type="Gene3D" id="2.40.170.20">
    <property type="entry name" value="TonB-dependent receptor, beta-barrel domain"/>
    <property type="match status" value="1"/>
</dbReference>
<accession>A0A7T2GII5</accession>
<organism evidence="4 5">
    <name type="scientific">Allosphingosinicella flava</name>
    <dbReference type="NCBI Taxonomy" id="2771430"/>
    <lineage>
        <taxon>Bacteria</taxon>
        <taxon>Pseudomonadati</taxon>
        <taxon>Pseudomonadota</taxon>
        <taxon>Alphaproteobacteria</taxon>
        <taxon>Sphingomonadales</taxon>
        <taxon>Sphingomonadaceae</taxon>
        <taxon>Allosphingosinicella</taxon>
    </lineage>
</organism>
<dbReference type="Gene3D" id="2.170.130.10">
    <property type="entry name" value="TonB-dependent receptor, plug domain"/>
    <property type="match status" value="1"/>
</dbReference>
<evidence type="ECO:0000256" key="1">
    <source>
        <dbReference type="ARBA" id="ARBA00004442"/>
    </source>
</evidence>
<dbReference type="InterPro" id="IPR037066">
    <property type="entry name" value="Plug_dom_sf"/>
</dbReference>
<dbReference type="KEGG" id="sflv:IC614_09100"/>
<dbReference type="SUPFAM" id="SSF56935">
    <property type="entry name" value="Porins"/>
    <property type="match status" value="1"/>
</dbReference>
<keyword evidence="3" id="KW-0998">Cell outer membrane</keyword>
<keyword evidence="5" id="KW-1185">Reference proteome</keyword>
<comment type="subcellular location">
    <subcellularLocation>
        <location evidence="1">Cell outer membrane</location>
    </subcellularLocation>
</comment>
<dbReference type="Proteomes" id="UP000594873">
    <property type="component" value="Chromosome"/>
</dbReference>
<gene>
    <name evidence="4" type="ORF">IC614_09100</name>
</gene>
<evidence type="ECO:0000313" key="4">
    <source>
        <dbReference type="EMBL" id="QPQ54492.1"/>
    </source>
</evidence>
<sequence length="675" mass="74166">MSQAQETGDAPQPVPALPAVVEGAKSYTPADFARFAPKTAMDMLGQVPGFVVRVTAQERGLGQASTNVLLNGERFSGKSNDVVAELGRISAADVVRIDIIDGATLNVPGLSGEVANIHYTRRNTLSGQFRWNPQIRAKRTPASITNGNASLSGAIGKVDFTLGFDNQSRVNGNAGPEIVTDRDGNVIDRRDERIDVFVEQPKISLGLKHKSASGALANLNASYQIFNLDADETSFRSGPNQVDRDRRFFEKEREYNYEIGGDYEFAIGPGRLKMIGLHRFEHSPYSQTVITRYADDRAPTGQRFEQKADEGESILRAEYGWSAGKSDLQVAAEGAYNYLDNVSSLFLLDANGVFQPQSLDNAVARVEEKRAEASATLTRPLSSKLTLQASLGGEYSKLSQTGANGLSRAFYRPKGFVSLAWKPSPRLDISAKVAREVGQLNFYDFVAFVNVGSETGNAGNPEIVPQQSWLGEVSATRNFGAYGTVTARFYGRLYQDIFDYVPIGDDGQAPGNLDKATLIGTSWTGTLNLDPFGLKGAKIDLSGQFQHSRIEDPLTGIHRPINDTMSRSIEISFRHDVPGTDWAYGSYYNEFEHQWQYRLNEKSRPSNDPGGVGIFVENKDVLGLTIRGSVDNLLGTQEQFTRIVHDGRRTDPVLFTEFRDRDYGPIFTLSISGKF</sequence>
<keyword evidence="2" id="KW-0472">Membrane</keyword>
<keyword evidence="4" id="KW-0675">Receptor</keyword>
<dbReference type="RefSeq" id="WP_200971018.1">
    <property type="nucleotide sequence ID" value="NZ_CP065592.1"/>
</dbReference>
<dbReference type="AlphaFoldDB" id="A0A7T2GII5"/>
<reference evidence="4 5" key="1">
    <citation type="submission" date="2020-11" db="EMBL/GenBank/DDBJ databases">
        <title>Genome seq and assembly of Sphingosinicella sp.</title>
        <authorList>
            <person name="Chhetri G."/>
        </authorList>
    </citation>
    <scope>NUCLEOTIDE SEQUENCE [LARGE SCALE GENOMIC DNA]</scope>
    <source>
        <strain evidence="4 5">UDD2</strain>
    </source>
</reference>
<proteinExistence type="predicted"/>
<protein>
    <submittedName>
        <fullName evidence="4">TonB-dependent receptor</fullName>
    </submittedName>
</protein>
<evidence type="ECO:0000256" key="2">
    <source>
        <dbReference type="ARBA" id="ARBA00023136"/>
    </source>
</evidence>
<dbReference type="GO" id="GO:0009279">
    <property type="term" value="C:cell outer membrane"/>
    <property type="evidence" value="ECO:0007669"/>
    <property type="project" value="UniProtKB-SubCell"/>
</dbReference>
<name>A0A7T2GII5_9SPHN</name>
<evidence type="ECO:0000313" key="5">
    <source>
        <dbReference type="Proteomes" id="UP000594873"/>
    </source>
</evidence>
<evidence type="ECO:0000256" key="3">
    <source>
        <dbReference type="ARBA" id="ARBA00023237"/>
    </source>
</evidence>
<dbReference type="InterPro" id="IPR036942">
    <property type="entry name" value="Beta-barrel_TonB_sf"/>
</dbReference>